<dbReference type="InterPro" id="IPR044824">
    <property type="entry name" value="MAIN-like"/>
</dbReference>
<accession>A0A9D4XGX5</accession>
<dbReference type="Gramene" id="Psat04G0322700-T1">
    <property type="protein sequence ID" value="KAI5418920.1"/>
    <property type="gene ID" value="KIW84_043227"/>
</dbReference>
<keyword evidence="3" id="KW-1185">Reference proteome</keyword>
<dbReference type="EMBL" id="JAMSHJ010000004">
    <property type="protein sequence ID" value="KAI5418920.1"/>
    <property type="molecule type" value="Genomic_DNA"/>
</dbReference>
<dbReference type="AlphaFoldDB" id="A0A9D4XGX5"/>
<gene>
    <name evidence="2" type="ORF">KIW84_043227</name>
</gene>
<feature type="domain" description="Aminotransferase-like plant mobile" evidence="1">
    <location>
        <begin position="8"/>
        <end position="80"/>
    </location>
</feature>
<dbReference type="Pfam" id="PF10536">
    <property type="entry name" value="PMD"/>
    <property type="match status" value="1"/>
</dbReference>
<reference evidence="2 3" key="1">
    <citation type="journal article" date="2022" name="Nat. Genet.">
        <title>Improved pea reference genome and pan-genome highlight genomic features and evolutionary characteristics.</title>
        <authorList>
            <person name="Yang T."/>
            <person name="Liu R."/>
            <person name="Luo Y."/>
            <person name="Hu S."/>
            <person name="Wang D."/>
            <person name="Wang C."/>
            <person name="Pandey M.K."/>
            <person name="Ge S."/>
            <person name="Xu Q."/>
            <person name="Li N."/>
            <person name="Li G."/>
            <person name="Huang Y."/>
            <person name="Saxena R.K."/>
            <person name="Ji Y."/>
            <person name="Li M."/>
            <person name="Yan X."/>
            <person name="He Y."/>
            <person name="Liu Y."/>
            <person name="Wang X."/>
            <person name="Xiang C."/>
            <person name="Varshney R.K."/>
            <person name="Ding H."/>
            <person name="Gao S."/>
            <person name="Zong X."/>
        </authorList>
    </citation>
    <scope>NUCLEOTIDE SEQUENCE [LARGE SCALE GENOMIC DNA]</scope>
    <source>
        <strain evidence="2 3">cv. Zhongwan 6</strain>
    </source>
</reference>
<name>A0A9D4XGX5_PEA</name>
<protein>
    <recommendedName>
        <fullName evidence="1">Aminotransferase-like plant mobile domain-containing protein</fullName>
    </recommendedName>
</protein>
<evidence type="ECO:0000313" key="3">
    <source>
        <dbReference type="Proteomes" id="UP001058974"/>
    </source>
</evidence>
<evidence type="ECO:0000313" key="2">
    <source>
        <dbReference type="EMBL" id="KAI5418920.1"/>
    </source>
</evidence>
<comment type="caution">
    <text evidence="2">The sequence shown here is derived from an EMBL/GenBank/DDBJ whole genome shotgun (WGS) entry which is preliminary data.</text>
</comment>
<dbReference type="Proteomes" id="UP001058974">
    <property type="component" value="Chromosome 4"/>
</dbReference>
<proteinExistence type="predicted"/>
<organism evidence="2 3">
    <name type="scientific">Pisum sativum</name>
    <name type="common">Garden pea</name>
    <name type="synonym">Lathyrus oleraceus</name>
    <dbReference type="NCBI Taxonomy" id="3888"/>
    <lineage>
        <taxon>Eukaryota</taxon>
        <taxon>Viridiplantae</taxon>
        <taxon>Streptophyta</taxon>
        <taxon>Embryophyta</taxon>
        <taxon>Tracheophyta</taxon>
        <taxon>Spermatophyta</taxon>
        <taxon>Magnoliopsida</taxon>
        <taxon>eudicotyledons</taxon>
        <taxon>Gunneridae</taxon>
        <taxon>Pentapetalae</taxon>
        <taxon>rosids</taxon>
        <taxon>fabids</taxon>
        <taxon>Fabales</taxon>
        <taxon>Fabaceae</taxon>
        <taxon>Papilionoideae</taxon>
        <taxon>50 kb inversion clade</taxon>
        <taxon>NPAAA clade</taxon>
        <taxon>Hologalegina</taxon>
        <taxon>IRL clade</taxon>
        <taxon>Fabeae</taxon>
        <taxon>Lathyrus</taxon>
    </lineage>
</organism>
<sequence>MNYNRCSKHAIVVYHNLLNHIGPDDFIWRLYLGLGHQVNHDDDAVWTAKTPIILFTTVEIHQSDWVKLQFGMQQQIPEPPTCLRDWHKKIVDVQWDYSD</sequence>
<dbReference type="PANTHER" id="PTHR46033">
    <property type="entry name" value="PROTEIN MAIN-LIKE 2"/>
    <property type="match status" value="1"/>
</dbReference>
<evidence type="ECO:0000259" key="1">
    <source>
        <dbReference type="Pfam" id="PF10536"/>
    </source>
</evidence>
<dbReference type="GO" id="GO:0010073">
    <property type="term" value="P:meristem maintenance"/>
    <property type="evidence" value="ECO:0007669"/>
    <property type="project" value="InterPro"/>
</dbReference>
<dbReference type="InterPro" id="IPR019557">
    <property type="entry name" value="AminoTfrase-like_pln_mobile"/>
</dbReference>
<dbReference type="PANTHER" id="PTHR46033:SF8">
    <property type="entry name" value="PROTEIN MAINTENANCE OF MERISTEMS-LIKE"/>
    <property type="match status" value="1"/>
</dbReference>